<protein>
    <recommendedName>
        <fullName evidence="1">DUF7281 domain-containing protein</fullName>
    </recommendedName>
</protein>
<dbReference type="RefSeq" id="WP_168659644.1">
    <property type="nucleotide sequence ID" value="NZ_CP051180.1"/>
</dbReference>
<dbReference type="InterPro" id="IPR036078">
    <property type="entry name" value="Spo11/TopoVI_A_sf"/>
</dbReference>
<organism evidence="2 3">
    <name type="scientific">Ferrimonas lipolytica</name>
    <dbReference type="NCBI Taxonomy" id="2724191"/>
    <lineage>
        <taxon>Bacteria</taxon>
        <taxon>Pseudomonadati</taxon>
        <taxon>Pseudomonadota</taxon>
        <taxon>Gammaproteobacteria</taxon>
        <taxon>Alteromonadales</taxon>
        <taxon>Ferrimonadaceae</taxon>
        <taxon>Ferrimonas</taxon>
    </lineage>
</organism>
<proteinExistence type="predicted"/>
<dbReference type="EMBL" id="CP051180">
    <property type="protein sequence ID" value="QIZ76382.1"/>
    <property type="molecule type" value="Genomic_DNA"/>
</dbReference>
<dbReference type="AlphaFoldDB" id="A0A6H1UF10"/>
<keyword evidence="3" id="KW-1185">Reference proteome</keyword>
<dbReference type="KEGG" id="fes:HER31_05625"/>
<gene>
    <name evidence="2" type="ORF">HER31_05625</name>
</gene>
<dbReference type="Pfam" id="PF23947">
    <property type="entry name" value="DUF7281"/>
    <property type="match status" value="1"/>
</dbReference>
<name>A0A6H1UF10_9GAMM</name>
<evidence type="ECO:0000313" key="3">
    <source>
        <dbReference type="Proteomes" id="UP000501602"/>
    </source>
</evidence>
<dbReference type="GO" id="GO:0005694">
    <property type="term" value="C:chromosome"/>
    <property type="evidence" value="ECO:0007669"/>
    <property type="project" value="InterPro"/>
</dbReference>
<reference evidence="2 3" key="1">
    <citation type="submission" date="2020-04" db="EMBL/GenBank/DDBJ databases">
        <title>Ferrimonas sp. S7 isolated from sea water.</title>
        <authorList>
            <person name="Bae S.S."/>
            <person name="Baek K."/>
        </authorList>
    </citation>
    <scope>NUCLEOTIDE SEQUENCE [LARGE SCALE GENOMIC DNA]</scope>
    <source>
        <strain evidence="2 3">S7</strain>
    </source>
</reference>
<dbReference type="SUPFAM" id="SSF56726">
    <property type="entry name" value="DNA topoisomerase IV, alpha subunit"/>
    <property type="match status" value="1"/>
</dbReference>
<dbReference type="InterPro" id="IPR055705">
    <property type="entry name" value="DUF7281"/>
</dbReference>
<dbReference type="Proteomes" id="UP000501602">
    <property type="component" value="Chromosome"/>
</dbReference>
<dbReference type="GO" id="GO:0003677">
    <property type="term" value="F:DNA binding"/>
    <property type="evidence" value="ECO:0007669"/>
    <property type="project" value="InterPro"/>
</dbReference>
<sequence>MAAVGQVTTLTRSMVKQVDKLRRDPSGRAKLNVNLNKLHLQFEFGSTVLEHGYLRYTPEQLAQLEREITALGGFADSREVAQRCGDRHQMAGISSQEKLAAHTPSHDKIYYRPGADDLVHWGLANDRVDMSLRIAWQQLPPLTSVLLVENLDSFDCIRQYPLTDELAKLPVIYRGHGIDAKAVKALLAARPQLKVIWFGDWDPKGLLLAVEFGAGAIVLPASFDKLKGDPHKWLQQDRQQQQLEQVANHAIKPIWQQLKPHKTCWMQQQVLAQKVPLVVVPLTPAALKR</sequence>
<evidence type="ECO:0000259" key="1">
    <source>
        <dbReference type="Pfam" id="PF23947"/>
    </source>
</evidence>
<feature type="domain" description="DUF7281" evidence="1">
    <location>
        <begin position="130"/>
        <end position="277"/>
    </location>
</feature>
<accession>A0A6H1UF10</accession>
<evidence type="ECO:0000313" key="2">
    <source>
        <dbReference type="EMBL" id="QIZ76382.1"/>
    </source>
</evidence>